<evidence type="ECO:0000313" key="2">
    <source>
        <dbReference type="Proteomes" id="UP000177583"/>
    </source>
</evidence>
<comment type="caution">
    <text evidence="1">The sequence shown here is derived from an EMBL/GenBank/DDBJ whole genome shotgun (WGS) entry which is preliminary data.</text>
</comment>
<dbReference type="Pfam" id="PF06356">
    <property type="entry name" value="DUF1064"/>
    <property type="match status" value="1"/>
</dbReference>
<dbReference type="EMBL" id="MFNF01000063">
    <property type="protein sequence ID" value="OGG98980.1"/>
    <property type="molecule type" value="Genomic_DNA"/>
</dbReference>
<protein>
    <recommendedName>
        <fullName evidence="3">TnsA endonuclease N-terminal domain-containing protein</fullName>
    </recommendedName>
</protein>
<dbReference type="Proteomes" id="UP000177583">
    <property type="component" value="Unassembled WGS sequence"/>
</dbReference>
<dbReference type="InterPro" id="IPR009414">
    <property type="entry name" value="DUF1064"/>
</dbReference>
<sequence>MSPAKKKGRTPGTKVEMDGHLFASKKEASIYLEFKADPKVKILGITPLFPLLDGFTRPSGEKVRPMVYTADFLIRHQDQAQEIVVEVKSKGTAKMVDYQLRRKLFLAKYTDYLFLEIILEGKHRTEKLI</sequence>
<proteinExistence type="predicted"/>
<evidence type="ECO:0008006" key="3">
    <source>
        <dbReference type="Google" id="ProtNLM"/>
    </source>
</evidence>
<organism evidence="1 2">
    <name type="scientific">Candidatus Lambdaproteobacteria bacterium RIFOXYD2_FULL_56_26</name>
    <dbReference type="NCBI Taxonomy" id="1817773"/>
    <lineage>
        <taxon>Bacteria</taxon>
        <taxon>Pseudomonadati</taxon>
        <taxon>Pseudomonadota</taxon>
        <taxon>Candidatus Lambdaproteobacteria</taxon>
    </lineage>
</organism>
<evidence type="ECO:0000313" key="1">
    <source>
        <dbReference type="EMBL" id="OGG98980.1"/>
    </source>
</evidence>
<gene>
    <name evidence="1" type="ORF">A2557_00570</name>
</gene>
<reference evidence="1 2" key="1">
    <citation type="journal article" date="2016" name="Nat. Commun.">
        <title>Thousands of microbial genomes shed light on interconnected biogeochemical processes in an aquifer system.</title>
        <authorList>
            <person name="Anantharaman K."/>
            <person name="Brown C.T."/>
            <person name="Hug L.A."/>
            <person name="Sharon I."/>
            <person name="Castelle C.J."/>
            <person name="Probst A.J."/>
            <person name="Thomas B.C."/>
            <person name="Singh A."/>
            <person name="Wilkins M.J."/>
            <person name="Karaoz U."/>
            <person name="Brodie E.L."/>
            <person name="Williams K.H."/>
            <person name="Hubbard S.S."/>
            <person name="Banfield J.F."/>
        </authorList>
    </citation>
    <scope>NUCLEOTIDE SEQUENCE [LARGE SCALE GENOMIC DNA]</scope>
</reference>
<name>A0A1F6GLN8_9PROT</name>
<accession>A0A1F6GLN8</accession>
<dbReference type="AlphaFoldDB" id="A0A1F6GLN8"/>